<accession>D6YUF6</accession>
<dbReference type="EMBL" id="CP001928">
    <property type="protein sequence ID" value="ADI37767.1"/>
    <property type="molecule type" value="Genomic_DNA"/>
</dbReference>
<dbReference type="STRING" id="716544.wcw_0395"/>
<dbReference type="KEGG" id="wch:wcw_0395"/>
<name>D6YUF6_WADCW</name>
<keyword evidence="1" id="KW-0175">Coiled coil</keyword>
<protein>
    <submittedName>
        <fullName evidence="2">Ankyrin family protein</fullName>
    </submittedName>
</protein>
<evidence type="ECO:0000256" key="1">
    <source>
        <dbReference type="SAM" id="Coils"/>
    </source>
</evidence>
<dbReference type="HOGENOM" id="CLU_2095906_0_0_0"/>
<gene>
    <name evidence="2" type="ordered locus">wcw_0395</name>
</gene>
<dbReference type="Proteomes" id="UP000001505">
    <property type="component" value="Chromosome"/>
</dbReference>
<feature type="coiled-coil region" evidence="1">
    <location>
        <begin position="15"/>
        <end position="85"/>
    </location>
</feature>
<evidence type="ECO:0000313" key="2">
    <source>
        <dbReference type="EMBL" id="ADI37767.1"/>
    </source>
</evidence>
<dbReference type="AlphaFoldDB" id="D6YUF6"/>
<sequence length="116" mass="14006">MPNYKFILEIVMFKTSDFDENINKTQKEINELEIRNGQIDRDYSDLLSKLQITSEQLSRFIEKKENFTEKNWEQLQERKKEIEQKLATDLTNIRDPLKSKKALQDRNVGSHWLFIR</sequence>
<dbReference type="eggNOG" id="ENOG503432S">
    <property type="taxonomic scope" value="Bacteria"/>
</dbReference>
<keyword evidence="3" id="KW-1185">Reference proteome</keyword>
<organism evidence="2 3">
    <name type="scientific">Waddlia chondrophila (strain ATCC VR-1470 / WSU 86-1044)</name>
    <dbReference type="NCBI Taxonomy" id="716544"/>
    <lineage>
        <taxon>Bacteria</taxon>
        <taxon>Pseudomonadati</taxon>
        <taxon>Chlamydiota</taxon>
        <taxon>Chlamydiia</taxon>
        <taxon>Parachlamydiales</taxon>
        <taxon>Waddliaceae</taxon>
        <taxon>Waddlia</taxon>
    </lineage>
</organism>
<reference evidence="2 3" key="1">
    <citation type="journal article" date="2010" name="PLoS ONE">
        <title>The Waddlia genome: a window into chlamydial biology.</title>
        <authorList>
            <person name="Bertelli C."/>
            <person name="Collyn F."/>
            <person name="Croxatto A."/>
            <person name="Ruckert C."/>
            <person name="Polkinghorne A."/>
            <person name="Kebbi-Beghdadi C."/>
            <person name="Goesmann A."/>
            <person name="Vaughan L."/>
            <person name="Greub G."/>
        </authorList>
    </citation>
    <scope>NUCLEOTIDE SEQUENCE [LARGE SCALE GENOMIC DNA]</scope>
    <source>
        <strain evidence="3">ATCC VR-1470 / WSU 86-1044</strain>
    </source>
</reference>
<evidence type="ECO:0000313" key="3">
    <source>
        <dbReference type="Proteomes" id="UP000001505"/>
    </source>
</evidence>
<dbReference type="SUPFAM" id="SSF57997">
    <property type="entry name" value="Tropomyosin"/>
    <property type="match status" value="1"/>
</dbReference>
<proteinExistence type="predicted"/>